<evidence type="ECO:0000313" key="4">
    <source>
        <dbReference type="Proteomes" id="UP000316476"/>
    </source>
</evidence>
<dbReference type="AlphaFoldDB" id="A0A5C6FWI2"/>
<accession>A0A5C6FWI2</accession>
<evidence type="ECO:0000256" key="2">
    <source>
        <dbReference type="SAM" id="Phobius"/>
    </source>
</evidence>
<sequence length="166" mass="17476">MTSRPQAPDGLSHPPRPGAHATVDRPRSLSLPARLVAAIAACVPLVLLVIASTLQPSSEGLGTHRQLGLPPCSTRILLGVRCPACGMTTSWSHFTHGQWSSSLAVNSGGFFLAVFALLFSGVTIGVAWRGRLPRPEWIRVLGWSAVGIAVLTLVDWAIRLASEAGA</sequence>
<dbReference type="Pfam" id="PF10825">
    <property type="entry name" value="DUF2752"/>
    <property type="match status" value="1"/>
</dbReference>
<dbReference type="InterPro" id="IPR021215">
    <property type="entry name" value="DUF2752"/>
</dbReference>
<dbReference type="OrthoDB" id="285957at2"/>
<organism evidence="3 4">
    <name type="scientific">Crateriforma conspicua</name>
    <dbReference type="NCBI Taxonomy" id="2527996"/>
    <lineage>
        <taxon>Bacteria</taxon>
        <taxon>Pseudomonadati</taxon>
        <taxon>Planctomycetota</taxon>
        <taxon>Planctomycetia</taxon>
        <taxon>Planctomycetales</taxon>
        <taxon>Planctomycetaceae</taxon>
        <taxon>Crateriforma</taxon>
    </lineage>
</organism>
<proteinExistence type="predicted"/>
<comment type="caution">
    <text evidence="3">The sequence shown here is derived from an EMBL/GenBank/DDBJ whole genome shotgun (WGS) entry which is preliminary data.</text>
</comment>
<evidence type="ECO:0008006" key="5">
    <source>
        <dbReference type="Google" id="ProtNLM"/>
    </source>
</evidence>
<keyword evidence="2" id="KW-0812">Transmembrane</keyword>
<feature type="transmembrane region" description="Helical" evidence="2">
    <location>
        <begin position="35"/>
        <end position="54"/>
    </location>
</feature>
<protein>
    <recommendedName>
        <fullName evidence="5">DUF2752 domain-containing protein</fullName>
    </recommendedName>
</protein>
<reference evidence="3 4" key="1">
    <citation type="submission" date="2019-02" db="EMBL/GenBank/DDBJ databases">
        <title>Deep-cultivation of Planctomycetes and their phenomic and genomic characterization uncovers novel biology.</title>
        <authorList>
            <person name="Wiegand S."/>
            <person name="Jogler M."/>
            <person name="Boedeker C."/>
            <person name="Pinto D."/>
            <person name="Vollmers J."/>
            <person name="Rivas-Marin E."/>
            <person name="Kohn T."/>
            <person name="Peeters S.H."/>
            <person name="Heuer A."/>
            <person name="Rast P."/>
            <person name="Oberbeckmann S."/>
            <person name="Bunk B."/>
            <person name="Jeske O."/>
            <person name="Meyerdierks A."/>
            <person name="Storesund J.E."/>
            <person name="Kallscheuer N."/>
            <person name="Luecker S."/>
            <person name="Lage O.M."/>
            <person name="Pohl T."/>
            <person name="Merkel B.J."/>
            <person name="Hornburger P."/>
            <person name="Mueller R.-W."/>
            <person name="Bruemmer F."/>
            <person name="Labrenz M."/>
            <person name="Spormann A.M."/>
            <person name="Op Den Camp H."/>
            <person name="Overmann J."/>
            <person name="Amann R."/>
            <person name="Jetten M.S.M."/>
            <person name="Mascher T."/>
            <person name="Medema M.H."/>
            <person name="Devos D.P."/>
            <person name="Kaster A.-K."/>
            <person name="Ovreas L."/>
            <person name="Rohde M."/>
            <person name="Galperin M.Y."/>
            <person name="Jogler C."/>
        </authorList>
    </citation>
    <scope>NUCLEOTIDE SEQUENCE [LARGE SCALE GENOMIC DNA]</scope>
    <source>
        <strain evidence="3 4">V7</strain>
    </source>
</reference>
<feature type="region of interest" description="Disordered" evidence="1">
    <location>
        <begin position="1"/>
        <end position="24"/>
    </location>
</feature>
<feature type="transmembrane region" description="Helical" evidence="2">
    <location>
        <begin position="140"/>
        <end position="158"/>
    </location>
</feature>
<dbReference type="Proteomes" id="UP000316476">
    <property type="component" value="Unassembled WGS sequence"/>
</dbReference>
<evidence type="ECO:0000256" key="1">
    <source>
        <dbReference type="SAM" id="MobiDB-lite"/>
    </source>
</evidence>
<feature type="transmembrane region" description="Helical" evidence="2">
    <location>
        <begin position="109"/>
        <end position="128"/>
    </location>
</feature>
<name>A0A5C6FWI2_9PLAN</name>
<evidence type="ECO:0000313" key="3">
    <source>
        <dbReference type="EMBL" id="TWU66015.1"/>
    </source>
</evidence>
<keyword evidence="2" id="KW-0472">Membrane</keyword>
<keyword evidence="2" id="KW-1133">Transmembrane helix</keyword>
<gene>
    <name evidence="3" type="ORF">V7x_15710</name>
</gene>
<dbReference type="EMBL" id="SJPZ01000001">
    <property type="protein sequence ID" value="TWU66015.1"/>
    <property type="molecule type" value="Genomic_DNA"/>
</dbReference>
<dbReference type="RefSeq" id="WP_146412515.1">
    <property type="nucleotide sequence ID" value="NZ_SJPZ01000001.1"/>
</dbReference>